<dbReference type="GO" id="GO:0005524">
    <property type="term" value="F:ATP binding"/>
    <property type="evidence" value="ECO:0007669"/>
    <property type="project" value="UniProtKB-KW"/>
</dbReference>
<keyword evidence="8" id="KW-1185">Reference proteome</keyword>
<dbReference type="CDD" id="cd03257">
    <property type="entry name" value="ABC_NikE_OppD_transporters"/>
    <property type="match status" value="1"/>
</dbReference>
<dbReference type="SMART" id="SM00382">
    <property type="entry name" value="AAA"/>
    <property type="match status" value="1"/>
</dbReference>
<dbReference type="InterPro" id="IPR003439">
    <property type="entry name" value="ABC_transporter-like_ATP-bd"/>
</dbReference>
<dbReference type="GO" id="GO:0055085">
    <property type="term" value="P:transmembrane transport"/>
    <property type="evidence" value="ECO:0007669"/>
    <property type="project" value="UniProtKB-ARBA"/>
</dbReference>
<dbReference type="NCBIfam" id="TIGR01727">
    <property type="entry name" value="oligo_HPY"/>
    <property type="match status" value="1"/>
</dbReference>
<dbReference type="PROSITE" id="PS00211">
    <property type="entry name" value="ABC_TRANSPORTER_1"/>
    <property type="match status" value="1"/>
</dbReference>
<reference evidence="7 8" key="1">
    <citation type="submission" date="2006-06" db="EMBL/GenBank/DDBJ databases">
        <authorList>
            <person name="Moran M.A."/>
            <person name="Ferriera S."/>
            <person name="Johnson J."/>
            <person name="Kravitz S."/>
            <person name="Beeson K."/>
            <person name="Sutton G."/>
            <person name="Rogers Y.-H."/>
            <person name="Friedman R."/>
            <person name="Frazier M."/>
            <person name="Venter J.C."/>
        </authorList>
    </citation>
    <scope>NUCLEOTIDE SEQUENCE [LARGE SCALE GENOMIC DNA]</scope>
    <source>
        <strain evidence="7 8">E-37</strain>
    </source>
</reference>
<dbReference type="eggNOG" id="COG4608">
    <property type="taxonomic scope" value="Bacteria"/>
</dbReference>
<keyword evidence="4" id="KW-0547">Nucleotide-binding</keyword>
<comment type="similarity">
    <text evidence="2">Belongs to the ABC transporter superfamily.</text>
</comment>
<dbReference type="RefSeq" id="WP_005859491.1">
    <property type="nucleotide sequence ID" value="NZ_AAYA01000007.1"/>
</dbReference>
<accession>A3K4D4</accession>
<evidence type="ECO:0000259" key="6">
    <source>
        <dbReference type="PROSITE" id="PS50893"/>
    </source>
</evidence>
<name>A3K4D4_SAGS3</name>
<comment type="subcellular location">
    <subcellularLocation>
        <location evidence="1">Cell inner membrane</location>
        <topology evidence="1">Peripheral membrane protein</topology>
    </subcellularLocation>
</comment>
<keyword evidence="5 7" id="KW-0067">ATP-binding</keyword>
<feature type="domain" description="ABC transporter" evidence="6">
    <location>
        <begin position="8"/>
        <end position="259"/>
    </location>
</feature>
<dbReference type="SUPFAM" id="SSF52540">
    <property type="entry name" value="P-loop containing nucleoside triphosphate hydrolases"/>
    <property type="match status" value="1"/>
</dbReference>
<dbReference type="GO" id="GO:0005886">
    <property type="term" value="C:plasma membrane"/>
    <property type="evidence" value="ECO:0007669"/>
    <property type="project" value="UniProtKB-SubCell"/>
</dbReference>
<dbReference type="GO" id="GO:0016887">
    <property type="term" value="F:ATP hydrolysis activity"/>
    <property type="evidence" value="ECO:0007669"/>
    <property type="project" value="InterPro"/>
</dbReference>
<dbReference type="Pfam" id="PF08352">
    <property type="entry name" value="oligo_HPY"/>
    <property type="match status" value="1"/>
</dbReference>
<dbReference type="InterPro" id="IPR017871">
    <property type="entry name" value="ABC_transporter-like_CS"/>
</dbReference>
<dbReference type="FunFam" id="3.40.50.300:FF:000016">
    <property type="entry name" value="Oligopeptide ABC transporter ATP-binding component"/>
    <property type="match status" value="1"/>
</dbReference>
<dbReference type="AlphaFoldDB" id="A3K4D4"/>
<proteinExistence type="inferred from homology"/>
<dbReference type="InterPro" id="IPR013563">
    <property type="entry name" value="Oligopep_ABC_C"/>
</dbReference>
<dbReference type="EMBL" id="AAYA01000007">
    <property type="protein sequence ID" value="EBA07833.1"/>
    <property type="molecule type" value="Genomic_DNA"/>
</dbReference>
<dbReference type="Pfam" id="PF00005">
    <property type="entry name" value="ABC_tran"/>
    <property type="match status" value="1"/>
</dbReference>
<dbReference type="Proteomes" id="UP000005713">
    <property type="component" value="Unassembled WGS sequence"/>
</dbReference>
<dbReference type="PANTHER" id="PTHR43776:SF7">
    <property type="entry name" value="D,D-DIPEPTIDE TRANSPORT ATP-BINDING PROTEIN DDPF-RELATED"/>
    <property type="match status" value="1"/>
</dbReference>
<protein>
    <submittedName>
        <fullName evidence="7">ABC transporter ATP-binding protein</fullName>
    </submittedName>
</protein>
<dbReference type="InterPro" id="IPR050319">
    <property type="entry name" value="ABC_transp_ATP-bind"/>
</dbReference>
<dbReference type="OrthoDB" id="9802264at2"/>
<dbReference type="InterPro" id="IPR027417">
    <property type="entry name" value="P-loop_NTPase"/>
</dbReference>
<evidence type="ECO:0000256" key="2">
    <source>
        <dbReference type="ARBA" id="ARBA00005417"/>
    </source>
</evidence>
<dbReference type="PANTHER" id="PTHR43776">
    <property type="entry name" value="TRANSPORT ATP-BINDING PROTEIN"/>
    <property type="match status" value="1"/>
</dbReference>
<comment type="caution">
    <text evidence="7">The sequence shown here is derived from an EMBL/GenBank/DDBJ whole genome shotgun (WGS) entry which is preliminary data.</text>
</comment>
<sequence length="328" mass="35830">MNRQDPILELQQIFKDYPLRKPHPFAAPRSVKALTGVSLSIARGETLALVGESGCGKSTLGKCVVGLQGISDGAIRFDGIRIDGLGRGRRQAYNKQVQMIFQDPLSSLNPRKRIGDALAEPVRNYRPQLTSVQVAEEVQRLLTLVRMPVDSAGRWPHEFSGGQAQRIAMARALASKPDLIVCDEATSALDVSIKAQIVNLLKELQAELNLALLFISHDLGIVRSIAHRVAVMYRGTIVEQGTGDEVFHSPQHPYSQALLSAVLPLRPGARRTHARLEGEVPSTTADLAGCPFESRCPKRFDACSAARPPLIRLDERSDQSAACFLHGH</sequence>
<evidence type="ECO:0000256" key="3">
    <source>
        <dbReference type="ARBA" id="ARBA00022448"/>
    </source>
</evidence>
<organism evidence="7 8">
    <name type="scientific">Sagittula stellata (strain ATCC 700073 / DSM 11524 / E-37)</name>
    <dbReference type="NCBI Taxonomy" id="388399"/>
    <lineage>
        <taxon>Bacteria</taxon>
        <taxon>Pseudomonadati</taxon>
        <taxon>Pseudomonadota</taxon>
        <taxon>Alphaproteobacteria</taxon>
        <taxon>Rhodobacterales</taxon>
        <taxon>Roseobacteraceae</taxon>
        <taxon>Sagittula</taxon>
    </lineage>
</organism>
<keyword evidence="3" id="KW-0813">Transport</keyword>
<evidence type="ECO:0000256" key="1">
    <source>
        <dbReference type="ARBA" id="ARBA00004417"/>
    </source>
</evidence>
<dbReference type="GO" id="GO:0015833">
    <property type="term" value="P:peptide transport"/>
    <property type="evidence" value="ECO:0007669"/>
    <property type="project" value="InterPro"/>
</dbReference>
<dbReference type="PROSITE" id="PS50893">
    <property type="entry name" value="ABC_TRANSPORTER_2"/>
    <property type="match status" value="1"/>
</dbReference>
<evidence type="ECO:0000256" key="5">
    <source>
        <dbReference type="ARBA" id="ARBA00022840"/>
    </source>
</evidence>
<gene>
    <name evidence="7" type="ORF">SSE37_01230</name>
</gene>
<evidence type="ECO:0000313" key="7">
    <source>
        <dbReference type="EMBL" id="EBA07833.1"/>
    </source>
</evidence>
<evidence type="ECO:0000256" key="4">
    <source>
        <dbReference type="ARBA" id="ARBA00022741"/>
    </source>
</evidence>
<evidence type="ECO:0000313" key="8">
    <source>
        <dbReference type="Proteomes" id="UP000005713"/>
    </source>
</evidence>
<dbReference type="InterPro" id="IPR003593">
    <property type="entry name" value="AAA+_ATPase"/>
</dbReference>
<dbReference type="Gene3D" id="3.40.50.300">
    <property type="entry name" value="P-loop containing nucleotide triphosphate hydrolases"/>
    <property type="match status" value="1"/>
</dbReference>